<feature type="compositionally biased region" description="Basic and acidic residues" evidence="7">
    <location>
        <begin position="1268"/>
        <end position="1277"/>
    </location>
</feature>
<feature type="domain" description="Telomere-associated protein Rif1 N-terminal" evidence="8">
    <location>
        <begin position="29"/>
        <end position="363"/>
    </location>
</feature>
<feature type="region of interest" description="Disordered" evidence="7">
    <location>
        <begin position="1123"/>
        <end position="1468"/>
    </location>
</feature>
<feature type="compositionally biased region" description="Low complexity" evidence="7">
    <location>
        <begin position="1250"/>
        <end position="1267"/>
    </location>
</feature>
<evidence type="ECO:0000256" key="2">
    <source>
        <dbReference type="ARBA" id="ARBA00004574"/>
    </source>
</evidence>
<feature type="compositionally biased region" description="Polar residues" evidence="7">
    <location>
        <begin position="1806"/>
        <end position="1832"/>
    </location>
</feature>
<name>A0AAN9GK67_9CAEN</name>
<dbReference type="PANTHER" id="PTHR22928">
    <property type="entry name" value="TELOMERE-ASSOCIATED PROTEIN RIF1"/>
    <property type="match status" value="1"/>
</dbReference>
<feature type="compositionally biased region" description="Polar residues" evidence="7">
    <location>
        <begin position="1319"/>
        <end position="1336"/>
    </location>
</feature>
<evidence type="ECO:0000256" key="4">
    <source>
        <dbReference type="ARBA" id="ARBA00022895"/>
    </source>
</evidence>
<evidence type="ECO:0000256" key="7">
    <source>
        <dbReference type="SAM" id="MobiDB-lite"/>
    </source>
</evidence>
<keyword evidence="6" id="KW-0131">Cell cycle</keyword>
<evidence type="ECO:0000313" key="9">
    <source>
        <dbReference type="EMBL" id="KAK7109715.1"/>
    </source>
</evidence>
<feature type="compositionally biased region" description="Basic and acidic residues" evidence="7">
    <location>
        <begin position="2087"/>
        <end position="2109"/>
    </location>
</feature>
<feature type="compositionally biased region" description="Low complexity" evidence="7">
    <location>
        <begin position="2140"/>
        <end position="2149"/>
    </location>
</feature>
<accession>A0AAN9GK67</accession>
<feature type="compositionally biased region" description="Polar residues" evidence="7">
    <location>
        <begin position="1850"/>
        <end position="1869"/>
    </location>
</feature>
<reference evidence="9 10" key="1">
    <citation type="submission" date="2024-02" db="EMBL/GenBank/DDBJ databases">
        <title>Chromosome-scale genome assembly of the rough periwinkle Littorina saxatilis.</title>
        <authorList>
            <person name="De Jode A."/>
            <person name="Faria R."/>
            <person name="Formenti G."/>
            <person name="Sims Y."/>
            <person name="Smith T.P."/>
            <person name="Tracey A."/>
            <person name="Wood J.M.D."/>
            <person name="Zagrodzka Z.B."/>
            <person name="Johannesson K."/>
            <person name="Butlin R.K."/>
            <person name="Leder E.H."/>
        </authorList>
    </citation>
    <scope>NUCLEOTIDE SEQUENCE [LARGE SCALE GENOMIC DNA]</scope>
    <source>
        <strain evidence="9">Snail1</strain>
        <tissue evidence="9">Muscle</tissue>
    </source>
</reference>
<feature type="compositionally biased region" description="Polar residues" evidence="7">
    <location>
        <begin position="2821"/>
        <end position="2841"/>
    </location>
</feature>
<feature type="compositionally biased region" description="Basic residues" evidence="7">
    <location>
        <begin position="2150"/>
        <end position="2180"/>
    </location>
</feature>
<dbReference type="EMBL" id="JBAMIC010000003">
    <property type="protein sequence ID" value="KAK7109715.1"/>
    <property type="molecule type" value="Genomic_DNA"/>
</dbReference>
<keyword evidence="10" id="KW-1185">Reference proteome</keyword>
<feature type="region of interest" description="Disordered" evidence="7">
    <location>
        <begin position="2733"/>
        <end position="2757"/>
    </location>
</feature>
<feature type="compositionally biased region" description="Low complexity" evidence="7">
    <location>
        <begin position="2842"/>
        <end position="2862"/>
    </location>
</feature>
<feature type="compositionally biased region" description="Polar residues" evidence="7">
    <location>
        <begin position="2436"/>
        <end position="2452"/>
    </location>
</feature>
<dbReference type="Pfam" id="PF12231">
    <property type="entry name" value="Rif1_N"/>
    <property type="match status" value="1"/>
</dbReference>
<dbReference type="GO" id="GO:0140445">
    <property type="term" value="C:chromosome, telomeric repeat region"/>
    <property type="evidence" value="ECO:0007669"/>
    <property type="project" value="TreeGrafter"/>
</dbReference>
<feature type="region of interest" description="Disordered" evidence="7">
    <location>
        <begin position="2055"/>
        <end position="2535"/>
    </location>
</feature>
<feature type="compositionally biased region" description="Polar residues" evidence="7">
    <location>
        <begin position="2202"/>
        <end position="2216"/>
    </location>
</feature>
<evidence type="ECO:0000256" key="1">
    <source>
        <dbReference type="ARBA" id="ARBA00004123"/>
    </source>
</evidence>
<evidence type="ECO:0000256" key="6">
    <source>
        <dbReference type="ARBA" id="ARBA00023306"/>
    </source>
</evidence>
<feature type="compositionally biased region" description="Basic and acidic residues" evidence="7">
    <location>
        <begin position="1353"/>
        <end position="1379"/>
    </location>
</feature>
<feature type="compositionally biased region" description="Basic and acidic residues" evidence="7">
    <location>
        <begin position="2018"/>
        <end position="2036"/>
    </location>
</feature>
<sequence>MVAVPGESPLDLQALLGTLESKSSSGELLLEAYTKLSGHLNEGELSLFERDIVEQGKRLVAVTKKHARGKGGVLDSVAQKALCVMGYCLNDKEIVSFLPEDESSELLTLLSEVITETKEKSTCSHALWCLGRQSIAADVITTKLPSLLSAINKAASNWWGASVIVEHEGLVALNRLSDHCRQAMEKHCAEWGALLLRLLVSAAPKVRNHAYDMAHKWAAAFAANKECMRAATVVLKEHIKPELEKMFKCNAEAHALKVCNLLLRIFKKELHHGTVINSLLSILELGFRTSTPETRAQTFRSWRTLIDCFADTNILTDAKILGLVIKPLTVRNTPTEAVAMEKLITWWHCVQCMGPRVWHYFDQILKPLLQFCVGSVRLGSSAPGSTPNTPGRSVFDCRSPATRAPGSSINLPNFPKIQQCGMEILAFLLKDPNKTPGPSLNFTLDPLKTDVTMSVGLFLKNANILISALFELTKILSTSMSESLLLYVWQCAAYHMRMALDTTRSERHEALSSFLGQFQVLVLSQILSQRLTMKLFQLVCSFPAKVLSSTAFSISSGHVAKGCPAQFLCEVLLTPTVLKDSDTQESFMTVFSTLVRCGTSHPTGVLEFCQRVGELLDCNTQFLSGAEVLWRLWSVLAHTLQEHISKTHEVNQGDSLEYNFDCMYTALLLPVSHRLDAKVAQTVHKTAMKTWSELYHTFARLSALVSNAEANIVLEEFSRKILNAVKAETFVKDAATLAYLLEVCQTIVDTIDFSSLTTANPFMQGITTSVSPAKKGKQRLRPLGHLHSFVTLLSSLAQWVMERIGFEAGGEAEKEKNEDSAHLCSACTSVVDTVSVLVSHLNVSSLICHMMEKLASPLAALFAAASAKKTPAKLNTPAFSQKLEKLWQEVCSMLQQRFKGPYDSELLQQLSPLLQATFQHSRRQIKSQTAILWNATFGQASTLTYPADLQPVVSKVKDKTQLSLPGWINVDIAVIDETPVSQMSQMDSQAPDPVLPGMPSPQRHRGSFLNKDLSPKPSAASPNKRAVNRSENIFGSSARKKLSVDAMSNKDFVVIKDTPNKRRILTEHQRETLKEKRVLPAMYNNLDASQDRSLMSHFASSDTQQDSLLVSTPPSDVIVISSSQSQDLLHPEPATTSQADADKFATPRRSSRRRSVRFEDSEQESRDSDSPVITAINPPGQTTASNKTSSVEMVEKLTSKSSSEEKSASSKSSSEEVSQKSGEGKRSFNLPPPPEQNVMAAVVEKLVDTLSSRDTSLSAKSLSSQSSGEEKQAKSIEENDPFFRPFKSLSQTLFSTRSTGGADHSDGSVLLLTRRTRSQESVVSKQTVPKNDTELTGKSGGDPPRSMFTGLEKWLKKASGDKAEGGKEKTEEPSKKTDLFQEITPPRSGVMLVEETQSPTSLIRESPLTNMSIQETPPKTSASSSPVERSVASASVSSLSAALKETVSSVKVGNKESDESNDAVSILPFKEPFVQLERLSEVDLLQQREDIQQPSSPMEEDTTASKENDVEVSVEPPVLGDEDMASQGFSLEQEHSTPPDLAPESEETVGQDVKTGEKSIPLDHQNLFGFAELLEDKPVANNLNNSQEEKALNESIEDDEEAVRESLPAEAQGYNPDLTATLRLTPPQKRTVPHSQTSEASSSSNSQKSSSSSTPGKDAQKSSQEMEPPESDVSFDPAKDSTLNENAERPSERRKQRTPKRIEDPQSLRRTPRKKKGKKSFCSCCKDGANTHHLSSPRNSGKRKRQSGKQDPQTEEKSPVRKRGRKSLSQGSVSSLADSPVPKRTRSLSQGGISSGTESPIRRAKSLSQRDVSNSAESPISKIKSLSNNAESPISRVKSLSQQSVGSSSPAKQSKISQEGPISNLQQGQELMDPSPQDMGEKTPDTKTNSTPLRLSTTKKKMEAAKRRSLSLSKEAADSDSDDIPLSKIGDVSKLKKTEGDQQSSESVDIVCAAVLKCSPSGREWKNKTSLGSKTLKKISPALTVSKRGVSRLQLKKLAKHRLKKAVRSPPKLRLRQRKAESPGTEKDGSESRPLKQLIEEKIVALELQAQRSIDKSSVGVDKLKGSQEVQFTEEIMTDPTQNSEEQAPKENNEKEKVTSKESSSKISEEQPAEGSQKKENENSSLSKAKSISRKVRPVSASASHTTFSHTRRLLNRRANTKPKKKTVMVKFERGRRLRPVTRSALATAKAEQVEEIEEYESNQLSVDIVSQSQTRLELKDPEVEQADPEPSSDAGSVLNDKQAEKGTCISDDSVADKNSEKDPEIVNSGSVASVSDTKAGDGEGIESVKPTETDMDVSAEGSEDMFADSCPQEAVEMSKSSHSGEEKENLELSSGDKQEAPVSEVAAVLQENSCPTDTSETEEKQDPACTCFSDDNLDPAEDSPSNEKKQPAGELSTGDKDIPLKVGGSQESTNKNDTETSDTDNVIKQIFLSDDTGNSESLGFQFQSAQQDECETMEEEEESSTFTEDSVERLFPHNQVGLEDLEEEEEEEELSSAGMVQDKLPFSGEDSPSEAAGKSLSNETETVLNRDPVRLNSVPDLSCQEAIEDQSADGLEEVSVAEKQHASMQTSPGMLELETQKRLTTQMELTTQEGLNHTAVQTSPQKQLSSERKFTKKEILEIIAASDVTPTEIIAALQTKTPNARRLFPTNTSSSSSSSSQAGKLQGHLPSRGFEMLQQSMRLQKKQHRLGGYPMAAGRNVGRVGASPIAVPIIISSPSASPTNSILKRQGMSSLQEEEELLAESAPETPTPTKKRRVSFADPIISGESPAHEATLCKIPDYFNRIAAEPGQTSGNSQSAASTENAGTTSSDVEAPADLSKQTGTEPSQNQAAQDVSNQPSQSSTGQASQSKSSQATTQGTPSQTSQNSYHSTQESQLDATSAVFPDLVNCDKPVDLILPQLTSSLWHRGLCQLMKARGVNTVGDLARLTEVEVQSMPVRAPKVDNVRTVLTSFHAQHYAKKTALSDSAPQCVGGNDSSRGPTAEDTIAS</sequence>
<dbReference type="SUPFAM" id="SSF48371">
    <property type="entry name" value="ARM repeat"/>
    <property type="match status" value="1"/>
</dbReference>
<feature type="compositionally biased region" description="Basic and acidic residues" evidence="7">
    <location>
        <begin position="2255"/>
        <end position="2265"/>
    </location>
</feature>
<feature type="compositionally biased region" description="Polar residues" evidence="7">
    <location>
        <begin position="1179"/>
        <end position="1191"/>
    </location>
</feature>
<dbReference type="GO" id="GO:0000723">
    <property type="term" value="P:telomere maintenance"/>
    <property type="evidence" value="ECO:0007669"/>
    <property type="project" value="TreeGrafter"/>
</dbReference>
<feature type="compositionally biased region" description="Basic residues" evidence="7">
    <location>
        <begin position="1710"/>
        <end position="1719"/>
    </location>
</feature>
<comment type="subcellular location">
    <subcellularLocation>
        <location evidence="2">Chromosome</location>
        <location evidence="2">Telomere</location>
    </subcellularLocation>
    <subcellularLocation>
        <location evidence="1">Nucleus</location>
    </subcellularLocation>
</comment>
<dbReference type="InterPro" id="IPR022031">
    <property type="entry name" value="Rif1_N"/>
</dbReference>
<feature type="compositionally biased region" description="Basic and acidic residues" evidence="7">
    <location>
        <begin position="2323"/>
        <end position="2340"/>
    </location>
</feature>
<feature type="compositionally biased region" description="Polar residues" evidence="7">
    <location>
        <begin position="1767"/>
        <end position="1777"/>
    </location>
</feature>
<evidence type="ECO:0000259" key="8">
    <source>
        <dbReference type="Pfam" id="PF12231"/>
    </source>
</evidence>
<feature type="compositionally biased region" description="Basic and acidic residues" evidence="7">
    <location>
        <begin position="1931"/>
        <end position="1940"/>
    </location>
</feature>
<feature type="compositionally biased region" description="Basic and acidic residues" evidence="7">
    <location>
        <begin position="2386"/>
        <end position="2404"/>
    </location>
</feature>
<feature type="compositionally biased region" description="Acidic residues" evidence="7">
    <location>
        <begin position="2294"/>
        <end position="2307"/>
    </location>
</feature>
<feature type="compositionally biased region" description="Polar residues" evidence="7">
    <location>
        <begin position="1787"/>
        <end position="1798"/>
    </location>
</feature>
<dbReference type="Proteomes" id="UP001374579">
    <property type="component" value="Unassembled WGS sequence"/>
</dbReference>
<feature type="compositionally biased region" description="Basic and acidic residues" evidence="7">
    <location>
        <begin position="1193"/>
        <end position="1226"/>
    </location>
</feature>
<feature type="compositionally biased region" description="Low complexity" evidence="7">
    <location>
        <begin position="1635"/>
        <end position="1653"/>
    </location>
</feature>
<evidence type="ECO:0000256" key="5">
    <source>
        <dbReference type="ARBA" id="ARBA00023242"/>
    </source>
</evidence>
<feature type="compositionally biased region" description="Low complexity" evidence="7">
    <location>
        <begin position="1421"/>
        <end position="1442"/>
    </location>
</feature>
<proteinExistence type="predicted"/>
<feature type="region of interest" description="Disordered" evidence="7">
    <location>
        <begin position="2789"/>
        <end position="2879"/>
    </location>
</feature>
<feature type="compositionally biased region" description="Polar residues" evidence="7">
    <location>
        <begin position="2863"/>
        <end position="2879"/>
    </location>
</feature>
<feature type="compositionally biased region" description="Polar residues" evidence="7">
    <location>
        <begin position="2268"/>
        <end position="2277"/>
    </location>
</feature>
<feature type="region of interest" description="Disordered" evidence="7">
    <location>
        <begin position="1485"/>
        <end position="1560"/>
    </location>
</feature>
<feature type="region of interest" description="Disordered" evidence="7">
    <location>
        <begin position="1998"/>
        <end position="2036"/>
    </location>
</feature>
<keyword evidence="3" id="KW-0158">Chromosome</keyword>
<evidence type="ECO:0000313" key="10">
    <source>
        <dbReference type="Proteomes" id="UP001374579"/>
    </source>
</evidence>
<feature type="compositionally biased region" description="Polar residues" evidence="7">
    <location>
        <begin position="1886"/>
        <end position="1896"/>
    </location>
</feature>
<feature type="region of interest" description="Disordered" evidence="7">
    <location>
        <begin position="2646"/>
        <end position="2668"/>
    </location>
</feature>
<dbReference type="PANTHER" id="PTHR22928:SF3">
    <property type="entry name" value="TELOMERE-ASSOCIATED PROTEIN RIF1"/>
    <property type="match status" value="1"/>
</dbReference>
<keyword evidence="4" id="KW-0779">Telomere</keyword>
<protein>
    <recommendedName>
        <fullName evidence="8">Telomere-associated protein Rif1 N-terminal domain-containing protein</fullName>
    </recommendedName>
</protein>
<organism evidence="9 10">
    <name type="scientific">Littorina saxatilis</name>
    <dbReference type="NCBI Taxonomy" id="31220"/>
    <lineage>
        <taxon>Eukaryota</taxon>
        <taxon>Metazoa</taxon>
        <taxon>Spiralia</taxon>
        <taxon>Lophotrochozoa</taxon>
        <taxon>Mollusca</taxon>
        <taxon>Gastropoda</taxon>
        <taxon>Caenogastropoda</taxon>
        <taxon>Littorinimorpha</taxon>
        <taxon>Littorinoidea</taxon>
        <taxon>Littorinidae</taxon>
        <taxon>Littorina</taxon>
    </lineage>
</organism>
<feature type="compositionally biased region" description="Low complexity" evidence="7">
    <location>
        <begin position="1839"/>
        <end position="1849"/>
    </location>
</feature>
<evidence type="ECO:0000256" key="3">
    <source>
        <dbReference type="ARBA" id="ARBA00022454"/>
    </source>
</evidence>
<comment type="caution">
    <text evidence="9">The sequence shown here is derived from an EMBL/GenBank/DDBJ whole genome shotgun (WGS) entry which is preliminary data.</text>
</comment>
<feature type="region of interest" description="Disordered" evidence="7">
    <location>
        <begin position="2966"/>
        <end position="2991"/>
    </location>
</feature>
<feature type="compositionally biased region" description="Polar residues" evidence="7">
    <location>
        <begin position="1288"/>
        <end position="1299"/>
    </location>
</feature>
<feature type="compositionally biased region" description="Acidic residues" evidence="7">
    <location>
        <begin position="2453"/>
        <end position="2464"/>
    </location>
</feature>
<dbReference type="InterPro" id="IPR016024">
    <property type="entry name" value="ARM-type_fold"/>
</dbReference>
<gene>
    <name evidence="9" type="ORF">V1264_013706</name>
</gene>
<feature type="region of interest" description="Disordered" evidence="7">
    <location>
        <begin position="982"/>
        <end position="1032"/>
    </location>
</feature>
<dbReference type="GO" id="GO:0005634">
    <property type="term" value="C:nucleus"/>
    <property type="evidence" value="ECO:0007669"/>
    <property type="project" value="UniProtKB-SubCell"/>
</dbReference>
<keyword evidence="5" id="KW-0539">Nucleus</keyword>
<feature type="compositionally biased region" description="Polar residues" evidence="7">
    <location>
        <begin position="1395"/>
        <end position="1420"/>
    </location>
</feature>
<feature type="compositionally biased region" description="Basic and acidic residues" evidence="7">
    <location>
        <begin position="1156"/>
        <end position="1169"/>
    </location>
</feature>
<feature type="region of interest" description="Disordered" evidence="7">
    <location>
        <begin position="1580"/>
        <end position="1946"/>
    </location>
</feature>
<feature type="compositionally biased region" description="Basic residues" evidence="7">
    <location>
        <begin position="1998"/>
        <end position="2017"/>
    </location>
</feature>
<feature type="compositionally biased region" description="Acidic residues" evidence="7">
    <location>
        <begin position="2484"/>
        <end position="2495"/>
    </location>
</feature>
<feature type="compositionally biased region" description="Polar residues" evidence="7">
    <location>
        <begin position="2792"/>
        <end position="2813"/>
    </location>
</feature>